<evidence type="ECO:0000313" key="3">
    <source>
        <dbReference type="EMBL" id="EQD74776.1"/>
    </source>
</evidence>
<evidence type="ECO:0000256" key="1">
    <source>
        <dbReference type="SAM" id="Phobius"/>
    </source>
</evidence>
<reference evidence="3" key="2">
    <citation type="journal article" date="2014" name="ISME J.">
        <title>Microbial stratification in low pH oxic and suboxic macroscopic growths along an acid mine drainage.</title>
        <authorList>
            <person name="Mendez-Garcia C."/>
            <person name="Mesa V."/>
            <person name="Sprenger R.R."/>
            <person name="Richter M."/>
            <person name="Diez M.S."/>
            <person name="Solano J."/>
            <person name="Bargiela R."/>
            <person name="Golyshina O.V."/>
            <person name="Manteca A."/>
            <person name="Ramos J.L."/>
            <person name="Gallego J.R."/>
            <person name="Llorente I."/>
            <person name="Martins Dos Santos V.A."/>
            <person name="Jensen O.N."/>
            <person name="Pelaez A.I."/>
            <person name="Sanchez J."/>
            <person name="Ferrer M."/>
        </authorList>
    </citation>
    <scope>NUCLEOTIDE SEQUENCE</scope>
</reference>
<dbReference type="AlphaFoldDB" id="T1BPN3"/>
<name>T1BPN3_9ZZZZ</name>
<dbReference type="EMBL" id="AUZX01003118">
    <property type="protein sequence ID" value="EQD74776.1"/>
    <property type="molecule type" value="Genomic_DNA"/>
</dbReference>
<proteinExistence type="predicted"/>
<keyword evidence="1" id="KW-1133">Transmembrane helix</keyword>
<feature type="transmembrane region" description="Helical" evidence="1">
    <location>
        <begin position="6"/>
        <end position="27"/>
    </location>
</feature>
<keyword evidence="1" id="KW-0472">Membrane</keyword>
<reference evidence="3" key="1">
    <citation type="submission" date="2013-08" db="EMBL/GenBank/DDBJ databases">
        <authorList>
            <person name="Mendez C."/>
            <person name="Richter M."/>
            <person name="Ferrer M."/>
            <person name="Sanchez J."/>
        </authorList>
    </citation>
    <scope>NUCLEOTIDE SEQUENCE</scope>
</reference>
<gene>
    <name evidence="3" type="ORF">B1A_04303</name>
    <name evidence="2" type="ORF">B2A_15411</name>
</gene>
<dbReference type="EMBL" id="AUZZ01011220">
    <property type="protein sequence ID" value="EQD27020.1"/>
    <property type="molecule type" value="Genomic_DNA"/>
</dbReference>
<comment type="caution">
    <text evidence="3">The sequence shown here is derived from an EMBL/GenBank/DDBJ whole genome shotgun (WGS) entry which is preliminary data.</text>
</comment>
<sequence length="202" mass="22463">MALTDLSPIVSTVALAVSLFTLWFTVLRRGTVRSTHPSFIAFRYDFVGKRVPQAKIFFRALLFSTGKRGQVIESLFLRVREGSRQSEFSFWGLGDKDIIRGSGLFVPETGVATNHHFNPVDPEAMFLFSGGSYSLELVAKLVGRERLVSLWNVALEMPAGVFGPTIARETAVFYSWSPEQRRYVASIENRSGSVHALSDPQG</sequence>
<organism evidence="3">
    <name type="scientific">mine drainage metagenome</name>
    <dbReference type="NCBI Taxonomy" id="410659"/>
    <lineage>
        <taxon>unclassified sequences</taxon>
        <taxon>metagenomes</taxon>
        <taxon>ecological metagenomes</taxon>
    </lineage>
</organism>
<keyword evidence="1" id="KW-0812">Transmembrane</keyword>
<protein>
    <submittedName>
        <fullName evidence="3">Uncharacterized protein</fullName>
    </submittedName>
</protein>
<accession>T1BPN3</accession>
<evidence type="ECO:0000313" key="2">
    <source>
        <dbReference type="EMBL" id="EQD27020.1"/>
    </source>
</evidence>